<dbReference type="EMBL" id="FNCV01000006">
    <property type="protein sequence ID" value="SDH39661.1"/>
    <property type="molecule type" value="Genomic_DNA"/>
</dbReference>
<dbReference type="Proteomes" id="UP000217076">
    <property type="component" value="Unassembled WGS sequence"/>
</dbReference>
<proteinExistence type="predicted"/>
<name>A0A1G8C2D6_9PROT</name>
<accession>A0A1G8C2D6</accession>
<evidence type="ECO:0000313" key="2">
    <source>
        <dbReference type="Proteomes" id="UP000217076"/>
    </source>
</evidence>
<keyword evidence="2" id="KW-1185">Reference proteome</keyword>
<reference evidence="2" key="1">
    <citation type="submission" date="2016-10" db="EMBL/GenBank/DDBJ databases">
        <authorList>
            <person name="Varghese N."/>
            <person name="Submissions S."/>
        </authorList>
    </citation>
    <scope>NUCLEOTIDE SEQUENCE [LARGE SCALE GENOMIC DNA]</scope>
    <source>
        <strain evidence="2">930I</strain>
    </source>
</reference>
<dbReference type="STRING" id="83401.SAMN05421742_106185"/>
<organism evidence="1 2">
    <name type="scientific">Roseospirillum parvum</name>
    <dbReference type="NCBI Taxonomy" id="83401"/>
    <lineage>
        <taxon>Bacteria</taxon>
        <taxon>Pseudomonadati</taxon>
        <taxon>Pseudomonadota</taxon>
        <taxon>Alphaproteobacteria</taxon>
        <taxon>Rhodospirillales</taxon>
        <taxon>Rhodospirillaceae</taxon>
        <taxon>Roseospirillum</taxon>
    </lineage>
</organism>
<sequence>MPADSPFLFALKTDPDRFLGALGTAELRTLAGQCIDKLAARAMGGDTESAGALMILYRQIGEVEC</sequence>
<evidence type="ECO:0000313" key="1">
    <source>
        <dbReference type="EMBL" id="SDH39661.1"/>
    </source>
</evidence>
<gene>
    <name evidence="1" type="ORF">SAMN05421742_106185</name>
</gene>
<protein>
    <submittedName>
        <fullName evidence="1">Uncharacterized protein</fullName>
    </submittedName>
</protein>
<dbReference type="AlphaFoldDB" id="A0A1G8C2D6"/>
<dbReference type="RefSeq" id="WP_092619658.1">
    <property type="nucleotide sequence ID" value="NZ_FNCV01000006.1"/>
</dbReference>